<dbReference type="SUPFAM" id="SSF47384">
    <property type="entry name" value="Homodimeric domain of signal transducing histidine kinase"/>
    <property type="match status" value="1"/>
</dbReference>
<dbReference type="InterPro" id="IPR003594">
    <property type="entry name" value="HATPase_dom"/>
</dbReference>
<dbReference type="SUPFAM" id="SSF52172">
    <property type="entry name" value="CheY-like"/>
    <property type="match status" value="1"/>
</dbReference>
<gene>
    <name evidence="8" type="ORF">CD943_08270</name>
</gene>
<evidence type="ECO:0000256" key="2">
    <source>
        <dbReference type="ARBA" id="ARBA00012438"/>
    </source>
</evidence>
<evidence type="ECO:0000259" key="7">
    <source>
        <dbReference type="PROSITE" id="PS50110"/>
    </source>
</evidence>
<feature type="domain" description="Histidine kinase" evidence="6">
    <location>
        <begin position="42"/>
        <end position="267"/>
    </location>
</feature>
<dbReference type="CDD" id="cd00082">
    <property type="entry name" value="HisKA"/>
    <property type="match status" value="1"/>
</dbReference>
<reference evidence="8 9" key="1">
    <citation type="submission" date="2017-06" db="EMBL/GenBank/DDBJ databases">
        <title>Biodegradation of gentamicin by bacterial consortia AMQD4 in synthetic medium and raw gentamicin sewage.</title>
        <authorList>
            <person name="Chang H."/>
            <person name="Feng Y."/>
            <person name="Li Z."/>
            <person name="Xue J."/>
            <person name="Cheng D."/>
        </authorList>
    </citation>
    <scope>NUCLEOTIDE SEQUENCE [LARGE SCALE GENOMIC DNA]</scope>
    <source>
        <strain evidence="8 9">BZC3</strain>
    </source>
</reference>
<evidence type="ECO:0000256" key="3">
    <source>
        <dbReference type="ARBA" id="ARBA00022553"/>
    </source>
</evidence>
<accession>A0A1Z3LXM6</accession>
<dbReference type="InterPro" id="IPR036890">
    <property type="entry name" value="HATPase_C_sf"/>
</dbReference>
<protein>
    <recommendedName>
        <fullName evidence="2">histidine kinase</fullName>
        <ecNumber evidence="2">2.7.13.3</ecNumber>
    </recommendedName>
</protein>
<dbReference type="SMART" id="SM00388">
    <property type="entry name" value="HisKA"/>
    <property type="match status" value="1"/>
</dbReference>
<dbReference type="InterPro" id="IPR005467">
    <property type="entry name" value="His_kinase_dom"/>
</dbReference>
<dbReference type="CDD" id="cd17546">
    <property type="entry name" value="REC_hyHK_CKI1_RcsC-like"/>
    <property type="match status" value="1"/>
</dbReference>
<dbReference type="CDD" id="cd16922">
    <property type="entry name" value="HATPase_EvgS-ArcB-TorS-like"/>
    <property type="match status" value="1"/>
</dbReference>
<evidence type="ECO:0000313" key="9">
    <source>
        <dbReference type="Proteomes" id="UP000197024"/>
    </source>
</evidence>
<sequence>MGQTRRKPSPQSDLFPAAPEVGQAATSTPEDGASPEHQFLRLMSHEMRTPLNGVIGMLGLLSRTRLDGAQRAYAEAAQKSAEHLLGLVNDLLDYARLEAEALEFDPAPVELEGLVRGVAELLSPRAHDKGLEIVWSVAADAPDVVADEGRLRQILFNLAGNAVKFTDRGGVRLAVEAVGERMEGAPARLAFIVDDTGPGVPEEARGRIFEEFGHADVSDAARFDGAGLGLAVVRRLARAMDGDAVVEDRPDGPGARFRFEAEFPVAADAEARTRLLDGLVVAVRSPNPFVRRAAADQIEASGGRVARQAGVTLIDHAGVEGGALAVRPGQGQAIILLRPSERDLISRYRAAGFCGYLIKPLRRESLAERVRAAAAPRRGLPTPPVRSGDDDRVAHVAFKGVRVLLVEDNPVGALLAKTLLRREGCVVQTAADGQEALDALKAARFDLVFMDMRMPRLDGPSAARALRARGDQTPIIALTANAFAEDRVACLEAGMDDHLAKPLEADALRVVLARWTNAANRAKVAVS</sequence>
<dbReference type="Gene3D" id="3.30.565.10">
    <property type="entry name" value="Histidine kinase-like ATPase, C-terminal domain"/>
    <property type="match status" value="1"/>
</dbReference>
<dbReference type="EMBL" id="CP021995">
    <property type="protein sequence ID" value="ASD26886.1"/>
    <property type="molecule type" value="Genomic_DNA"/>
</dbReference>
<dbReference type="SMART" id="SM00448">
    <property type="entry name" value="REC"/>
    <property type="match status" value="1"/>
</dbReference>
<dbReference type="InterPro" id="IPR001789">
    <property type="entry name" value="Sig_transdc_resp-reg_receiver"/>
</dbReference>
<dbReference type="PRINTS" id="PR00344">
    <property type="entry name" value="BCTRLSENSOR"/>
</dbReference>
<evidence type="ECO:0000256" key="1">
    <source>
        <dbReference type="ARBA" id="ARBA00000085"/>
    </source>
</evidence>
<dbReference type="EC" id="2.7.13.3" evidence="2"/>
<dbReference type="PROSITE" id="PS50109">
    <property type="entry name" value="HIS_KIN"/>
    <property type="match status" value="1"/>
</dbReference>
<dbReference type="SMART" id="SM00387">
    <property type="entry name" value="HATPase_c"/>
    <property type="match status" value="1"/>
</dbReference>
<evidence type="ECO:0000256" key="4">
    <source>
        <dbReference type="PROSITE-ProRule" id="PRU00169"/>
    </source>
</evidence>
<dbReference type="InterPro" id="IPR036097">
    <property type="entry name" value="HisK_dim/P_sf"/>
</dbReference>
<feature type="domain" description="Response regulatory" evidence="7">
    <location>
        <begin position="402"/>
        <end position="516"/>
    </location>
</feature>
<organism evidence="8 9">
    <name type="scientific">Brevundimonas diminuta</name>
    <name type="common">Pseudomonas diminuta</name>
    <dbReference type="NCBI Taxonomy" id="293"/>
    <lineage>
        <taxon>Bacteria</taxon>
        <taxon>Pseudomonadati</taxon>
        <taxon>Pseudomonadota</taxon>
        <taxon>Alphaproteobacteria</taxon>
        <taxon>Caulobacterales</taxon>
        <taxon>Caulobacteraceae</taxon>
        <taxon>Brevundimonas</taxon>
    </lineage>
</organism>
<dbReference type="STRING" id="293.GCA_000988015_02617"/>
<dbReference type="Pfam" id="PF00512">
    <property type="entry name" value="HisKA"/>
    <property type="match status" value="1"/>
</dbReference>
<dbReference type="Gene3D" id="1.10.287.130">
    <property type="match status" value="1"/>
</dbReference>
<keyword evidence="8" id="KW-0808">Transferase</keyword>
<dbReference type="InterPro" id="IPR003661">
    <property type="entry name" value="HisK_dim/P_dom"/>
</dbReference>
<feature type="region of interest" description="Disordered" evidence="5">
    <location>
        <begin position="1"/>
        <end position="35"/>
    </location>
</feature>
<evidence type="ECO:0000256" key="5">
    <source>
        <dbReference type="SAM" id="MobiDB-lite"/>
    </source>
</evidence>
<dbReference type="Pfam" id="PF02518">
    <property type="entry name" value="HATPase_c"/>
    <property type="match status" value="1"/>
</dbReference>
<dbReference type="InterPro" id="IPR004358">
    <property type="entry name" value="Sig_transdc_His_kin-like_C"/>
</dbReference>
<name>A0A1Z3LXM6_BREDI</name>
<proteinExistence type="predicted"/>
<dbReference type="Pfam" id="PF00072">
    <property type="entry name" value="Response_reg"/>
    <property type="match status" value="1"/>
</dbReference>
<dbReference type="InterPro" id="IPR011006">
    <property type="entry name" value="CheY-like_superfamily"/>
</dbReference>
<keyword evidence="3 4" id="KW-0597">Phosphoprotein</keyword>
<reference evidence="8 9" key="2">
    <citation type="submission" date="2017-06" db="EMBL/GenBank/DDBJ databases">
        <authorList>
            <person name="Kim H.J."/>
            <person name="Triplett B.A."/>
        </authorList>
    </citation>
    <scope>NUCLEOTIDE SEQUENCE [LARGE SCALE GENOMIC DNA]</scope>
    <source>
        <strain evidence="8 9">BZC3</strain>
    </source>
</reference>
<evidence type="ECO:0000313" key="8">
    <source>
        <dbReference type="EMBL" id="ASD26886.1"/>
    </source>
</evidence>
<dbReference type="PANTHER" id="PTHR45339">
    <property type="entry name" value="HYBRID SIGNAL TRANSDUCTION HISTIDINE KINASE J"/>
    <property type="match status" value="1"/>
</dbReference>
<keyword evidence="8" id="KW-0418">Kinase</keyword>
<dbReference type="AlphaFoldDB" id="A0A1Z3LXM6"/>
<dbReference type="GO" id="GO:0000155">
    <property type="term" value="F:phosphorelay sensor kinase activity"/>
    <property type="evidence" value="ECO:0007669"/>
    <property type="project" value="InterPro"/>
</dbReference>
<evidence type="ECO:0000259" key="6">
    <source>
        <dbReference type="PROSITE" id="PS50109"/>
    </source>
</evidence>
<dbReference type="Proteomes" id="UP000197024">
    <property type="component" value="Chromosome"/>
</dbReference>
<dbReference type="PROSITE" id="PS50110">
    <property type="entry name" value="RESPONSE_REGULATORY"/>
    <property type="match status" value="1"/>
</dbReference>
<dbReference type="RefSeq" id="WP_088410734.1">
    <property type="nucleotide sequence ID" value="NZ_CP021995.1"/>
</dbReference>
<comment type="catalytic activity">
    <reaction evidence="1">
        <text>ATP + protein L-histidine = ADP + protein N-phospho-L-histidine.</text>
        <dbReference type="EC" id="2.7.13.3"/>
    </reaction>
</comment>
<dbReference type="Gene3D" id="3.40.50.2300">
    <property type="match status" value="1"/>
</dbReference>
<feature type="modified residue" description="4-aspartylphosphate" evidence="4">
    <location>
        <position position="451"/>
    </location>
</feature>
<dbReference type="SUPFAM" id="SSF55874">
    <property type="entry name" value="ATPase domain of HSP90 chaperone/DNA topoisomerase II/histidine kinase"/>
    <property type="match status" value="1"/>
</dbReference>
<dbReference type="PANTHER" id="PTHR45339:SF5">
    <property type="entry name" value="HISTIDINE KINASE"/>
    <property type="match status" value="1"/>
</dbReference>